<accession>A0ABT0QDS1</accession>
<evidence type="ECO:0000313" key="2">
    <source>
        <dbReference type="EMBL" id="MCL6294623.1"/>
    </source>
</evidence>
<keyword evidence="1" id="KW-1133">Transmembrane helix</keyword>
<keyword evidence="3" id="KW-1185">Reference proteome</keyword>
<gene>
    <name evidence="2" type="ORF">M3P09_06430</name>
</gene>
<dbReference type="EMBL" id="JAMFLZ010000002">
    <property type="protein sequence ID" value="MCL6294623.1"/>
    <property type="molecule type" value="Genomic_DNA"/>
</dbReference>
<dbReference type="RefSeq" id="WP_099565569.1">
    <property type="nucleotide sequence ID" value="NZ_JAMFLZ010000002.1"/>
</dbReference>
<keyword evidence="1" id="KW-0472">Membrane</keyword>
<reference evidence="2" key="1">
    <citation type="submission" date="2022-05" db="EMBL/GenBank/DDBJ databases">
        <authorList>
            <person name="Park J.-S."/>
        </authorList>
    </citation>
    <scope>NUCLEOTIDE SEQUENCE</scope>
    <source>
        <strain evidence="2">2012CJ34-3</strain>
    </source>
</reference>
<organism evidence="2 3">
    <name type="scientific">Jejuia spongiicola</name>
    <dbReference type="NCBI Taxonomy" id="2942207"/>
    <lineage>
        <taxon>Bacteria</taxon>
        <taxon>Pseudomonadati</taxon>
        <taxon>Bacteroidota</taxon>
        <taxon>Flavobacteriia</taxon>
        <taxon>Flavobacteriales</taxon>
        <taxon>Flavobacteriaceae</taxon>
        <taxon>Jejuia</taxon>
    </lineage>
</organism>
<comment type="caution">
    <text evidence="2">The sequence shown here is derived from an EMBL/GenBank/DDBJ whole genome shotgun (WGS) entry which is preliminary data.</text>
</comment>
<keyword evidence="1" id="KW-0812">Transmembrane</keyword>
<sequence length="72" mass="8356">MIRKYFAYILILFGLLCFLITGGGSFRYSNGSAFRNITYTEGFFLIAFFIITPILGYFCMKIGFRILDKIKE</sequence>
<evidence type="ECO:0008006" key="4">
    <source>
        <dbReference type="Google" id="ProtNLM"/>
    </source>
</evidence>
<protein>
    <recommendedName>
        <fullName evidence="4">DUF3098 domain-containing protein</fullName>
    </recommendedName>
</protein>
<dbReference type="Proteomes" id="UP001165381">
    <property type="component" value="Unassembled WGS sequence"/>
</dbReference>
<feature type="transmembrane region" description="Helical" evidence="1">
    <location>
        <begin position="43"/>
        <end position="64"/>
    </location>
</feature>
<evidence type="ECO:0000256" key="1">
    <source>
        <dbReference type="SAM" id="Phobius"/>
    </source>
</evidence>
<feature type="transmembrane region" description="Helical" evidence="1">
    <location>
        <begin position="5"/>
        <end position="23"/>
    </location>
</feature>
<evidence type="ECO:0000313" key="3">
    <source>
        <dbReference type="Proteomes" id="UP001165381"/>
    </source>
</evidence>
<name>A0ABT0QDS1_9FLAO</name>
<proteinExistence type="predicted"/>